<keyword evidence="2" id="KW-1185">Reference proteome</keyword>
<accession>H3H2E9</accession>
<evidence type="ECO:0000313" key="2">
    <source>
        <dbReference type="Proteomes" id="UP000005238"/>
    </source>
</evidence>
<name>H3H2E9_PHYRM</name>
<dbReference type="VEuPathDB" id="FungiDB:KRP23_2956"/>
<dbReference type="Proteomes" id="UP000005238">
    <property type="component" value="Unassembled WGS sequence"/>
</dbReference>
<dbReference type="AlphaFoldDB" id="H3H2E9"/>
<dbReference type="EMBL" id="DS566113">
    <property type="status" value="NOT_ANNOTATED_CDS"/>
    <property type="molecule type" value="Genomic_DNA"/>
</dbReference>
<dbReference type="EnsemblProtists" id="Phyra84545">
    <property type="protein sequence ID" value="Phyra84545"/>
    <property type="gene ID" value="Phyra84545"/>
</dbReference>
<sequence>MTRDGVKRRAEVEGNPVVVVAVLPDEAEAEADASSVPSTRKSFPLDWVDDVSPVSTLAGLVSTPDGYPTTWAIKEETLGLKPVELPSAPVSSPKKEIFRASGKYKYSKGEIGEAPTLEED</sequence>
<dbReference type="VEuPathDB" id="FungiDB:KRP22_14921"/>
<dbReference type="HOGENOM" id="CLU_2054331_0_0_1"/>
<dbReference type="InParanoid" id="H3H2E9"/>
<evidence type="ECO:0000313" key="1">
    <source>
        <dbReference type="EnsemblProtists" id="Phyra84545"/>
    </source>
</evidence>
<protein>
    <submittedName>
        <fullName evidence="1">Uncharacterized protein</fullName>
    </submittedName>
</protein>
<organism evidence="1 2">
    <name type="scientific">Phytophthora ramorum</name>
    <name type="common">Sudden oak death agent</name>
    <dbReference type="NCBI Taxonomy" id="164328"/>
    <lineage>
        <taxon>Eukaryota</taxon>
        <taxon>Sar</taxon>
        <taxon>Stramenopiles</taxon>
        <taxon>Oomycota</taxon>
        <taxon>Peronosporomycetes</taxon>
        <taxon>Peronosporales</taxon>
        <taxon>Peronosporaceae</taxon>
        <taxon>Phytophthora</taxon>
    </lineage>
</organism>
<reference evidence="2" key="1">
    <citation type="journal article" date="2006" name="Science">
        <title>Phytophthora genome sequences uncover evolutionary origins and mechanisms of pathogenesis.</title>
        <authorList>
            <person name="Tyler B.M."/>
            <person name="Tripathy S."/>
            <person name="Zhang X."/>
            <person name="Dehal P."/>
            <person name="Jiang R.H."/>
            <person name="Aerts A."/>
            <person name="Arredondo F.D."/>
            <person name="Baxter L."/>
            <person name="Bensasson D."/>
            <person name="Beynon J.L."/>
            <person name="Chapman J."/>
            <person name="Damasceno C.M."/>
            <person name="Dorrance A.E."/>
            <person name="Dou D."/>
            <person name="Dickerman A.W."/>
            <person name="Dubchak I.L."/>
            <person name="Garbelotto M."/>
            <person name="Gijzen M."/>
            <person name="Gordon S.G."/>
            <person name="Govers F."/>
            <person name="Grunwald N.J."/>
            <person name="Huang W."/>
            <person name="Ivors K.L."/>
            <person name="Jones R.W."/>
            <person name="Kamoun S."/>
            <person name="Krampis K."/>
            <person name="Lamour K.H."/>
            <person name="Lee M.K."/>
            <person name="McDonald W.H."/>
            <person name="Medina M."/>
            <person name="Meijer H.J."/>
            <person name="Nordberg E.K."/>
            <person name="Maclean D.J."/>
            <person name="Ospina-Giraldo M.D."/>
            <person name="Morris P.F."/>
            <person name="Phuntumart V."/>
            <person name="Putnam N.H."/>
            <person name="Rash S."/>
            <person name="Rose J.K."/>
            <person name="Sakihama Y."/>
            <person name="Salamov A.A."/>
            <person name="Savidor A."/>
            <person name="Scheuring C.F."/>
            <person name="Smith B.M."/>
            <person name="Sobral B.W."/>
            <person name="Terry A."/>
            <person name="Torto-Alalibo T.A."/>
            <person name="Win J."/>
            <person name="Xu Z."/>
            <person name="Zhang H."/>
            <person name="Grigoriev I.V."/>
            <person name="Rokhsar D.S."/>
            <person name="Boore J.L."/>
        </authorList>
    </citation>
    <scope>NUCLEOTIDE SEQUENCE [LARGE SCALE GENOMIC DNA]</scope>
    <source>
        <strain evidence="2">Pr102</strain>
    </source>
</reference>
<reference evidence="1" key="2">
    <citation type="submission" date="2015-06" db="UniProtKB">
        <authorList>
            <consortium name="EnsemblProtists"/>
        </authorList>
    </citation>
    <scope>IDENTIFICATION</scope>
    <source>
        <strain evidence="1">Pr102</strain>
    </source>
</reference>
<proteinExistence type="predicted"/>